<dbReference type="PROSITE" id="PS00934">
    <property type="entry name" value="GLYOXALASE_I_1"/>
    <property type="match status" value="1"/>
</dbReference>
<dbReference type="PROSITE" id="PS00935">
    <property type="entry name" value="GLYOXALASE_I_2"/>
    <property type="match status" value="2"/>
</dbReference>
<evidence type="ECO:0000256" key="6">
    <source>
        <dbReference type="ARBA" id="ARBA00023239"/>
    </source>
</evidence>
<evidence type="ECO:0000256" key="5">
    <source>
        <dbReference type="ARBA" id="ARBA00022833"/>
    </source>
</evidence>
<keyword evidence="4 8" id="KW-0479">Metal-binding</keyword>
<dbReference type="PANTHER" id="PTHR10374:SF30">
    <property type="entry name" value="LACTOYLGLUTATHIONE LYASE"/>
    <property type="match status" value="1"/>
</dbReference>
<dbReference type="PANTHER" id="PTHR10374">
    <property type="entry name" value="LACTOYLGLUTATHIONE LYASE GLYOXALASE I"/>
    <property type="match status" value="1"/>
</dbReference>
<feature type="binding site" evidence="8">
    <location>
        <position position="233"/>
    </location>
    <ligand>
        <name>Zn(2+)</name>
        <dbReference type="ChEBI" id="CHEBI:29105"/>
        <note>ligand shared between dimeric partners</note>
    </ligand>
</feature>
<protein>
    <recommendedName>
        <fullName evidence="3 9">Lactoylglutathione lyase</fullName>
        <ecNumber evidence="3 9">4.4.1.5</ecNumber>
    </recommendedName>
    <alternativeName>
        <fullName evidence="9">Glyoxalase I</fullName>
    </alternativeName>
</protein>
<evidence type="ECO:0000256" key="3">
    <source>
        <dbReference type="ARBA" id="ARBA00012081"/>
    </source>
</evidence>
<dbReference type="InterPro" id="IPR029068">
    <property type="entry name" value="Glyas_Bleomycin-R_OHBP_Dase"/>
</dbReference>
<dbReference type="EMBL" id="CAHR02000057">
    <property type="protein sequence ID" value="CCG81769.1"/>
    <property type="molecule type" value="Genomic_DNA"/>
</dbReference>
<dbReference type="VEuPathDB" id="FungiDB:TAPDE_001616"/>
<evidence type="ECO:0000256" key="7">
    <source>
        <dbReference type="PIRSR" id="PIRSR604361-1"/>
    </source>
</evidence>
<evidence type="ECO:0000256" key="2">
    <source>
        <dbReference type="ARBA" id="ARBA00010363"/>
    </source>
</evidence>
<dbReference type="STRING" id="1097556.R4X893"/>
<comment type="cofactor">
    <cofactor evidence="8">
        <name>Zn(2+)</name>
        <dbReference type="ChEBI" id="CHEBI:29105"/>
    </cofactor>
    <text evidence="8">Binds 1 zinc ion per subunit. In the homodimer, two zinc ions are bound between subunits.</text>
</comment>
<dbReference type="AlphaFoldDB" id="R4X893"/>
<evidence type="ECO:0000256" key="8">
    <source>
        <dbReference type="PIRSR" id="PIRSR604361-3"/>
    </source>
</evidence>
<dbReference type="UniPathway" id="UPA00619">
    <property type="reaction ID" value="UER00675"/>
</dbReference>
<dbReference type="CDD" id="cd07233">
    <property type="entry name" value="GlxI_Zn"/>
    <property type="match status" value="2"/>
</dbReference>
<evidence type="ECO:0000256" key="9">
    <source>
        <dbReference type="RuleBase" id="RU361179"/>
    </source>
</evidence>
<feature type="active site" description="Proton donor/acceptor" evidence="7">
    <location>
        <position position="306"/>
    </location>
</feature>
<keyword evidence="6 9" id="KW-0456">Lyase</keyword>
<dbReference type="PROSITE" id="PS51819">
    <property type="entry name" value="VOC"/>
    <property type="match status" value="2"/>
</dbReference>
<dbReference type="NCBIfam" id="TIGR00068">
    <property type="entry name" value="glyox_I"/>
    <property type="match status" value="2"/>
</dbReference>
<dbReference type="Pfam" id="PF00903">
    <property type="entry name" value="Glyoxalase"/>
    <property type="match status" value="2"/>
</dbReference>
<feature type="domain" description="VOC" evidence="10">
    <location>
        <begin position="8"/>
        <end position="149"/>
    </location>
</feature>
<dbReference type="EC" id="4.4.1.5" evidence="3 9"/>
<keyword evidence="5 8" id="KW-0862">Zinc</keyword>
<comment type="similarity">
    <text evidence="2 9">Belongs to the glyoxalase I family.</text>
</comment>
<evidence type="ECO:0000313" key="12">
    <source>
        <dbReference type="Proteomes" id="UP000013776"/>
    </source>
</evidence>
<comment type="caution">
    <text evidence="11">The sequence shown here is derived from an EMBL/GenBank/DDBJ whole genome shotgun (WGS) entry which is preliminary data.</text>
</comment>
<dbReference type="Proteomes" id="UP000013776">
    <property type="component" value="Unassembled WGS sequence"/>
</dbReference>
<name>R4X893_TAPDE</name>
<feature type="binding site" evidence="8">
    <location>
        <position position="260"/>
    </location>
    <ligand>
        <name>Zn(2+)</name>
        <dbReference type="ChEBI" id="CHEBI:29105"/>
        <note>ligand shared between dimeric partners</note>
    </ligand>
</feature>
<dbReference type="InterPro" id="IPR004361">
    <property type="entry name" value="Glyoxalase_1"/>
</dbReference>
<dbReference type="eggNOG" id="KOG2944">
    <property type="taxonomic scope" value="Eukaryota"/>
</dbReference>
<feature type="domain" description="VOC" evidence="10">
    <location>
        <begin position="164"/>
        <end position="310"/>
    </location>
</feature>
<gene>
    <name evidence="11" type="ORF">TAPDE_001616</name>
</gene>
<sequence length="315" mass="35668">MTDTTKYKLNHSMIRIKDPKITVPFYENNFGMKLIHKAENADAKFDLYFLAFDSPSALHSGKARSDREGILELTHNYGSEDKDGKVYHNGNKEPQGFGHICFTVDNISGACQALESKGVKFQKKQTDGRQKDIAFALDPDEYWIELVGHGKDDASAKSDIGSYRFNHTMIRIKDPAVSLKFYTEIMGMELLRKSEMKDAKFDLYFLAYPQAKSEENSTQSGLNPGAAREGILELTHNYGSEEKEGQVYHNGNDEPQGFGHIAVSVDNLDAACERFEQKGVNWKKRLTDGRMKTIAFILDPDNYWIEIIGNETLKK</sequence>
<comment type="function">
    <text evidence="9">Catalyzes the conversion of hemimercaptal, formed from methylglyoxal and glutathione, to S-lactoylglutathione.</text>
</comment>
<feature type="binding site" evidence="8">
    <location>
        <position position="306"/>
    </location>
    <ligand>
        <name>Zn(2+)</name>
        <dbReference type="ChEBI" id="CHEBI:29105"/>
        <note>ligand shared between dimeric partners</note>
    </ligand>
</feature>
<dbReference type="GO" id="GO:0004462">
    <property type="term" value="F:lactoylglutathione lyase activity"/>
    <property type="evidence" value="ECO:0007669"/>
    <property type="project" value="UniProtKB-UniRule"/>
</dbReference>
<dbReference type="InterPro" id="IPR018146">
    <property type="entry name" value="Glyoxalase_1_CS"/>
</dbReference>
<accession>R4X893</accession>
<reference evidence="11 12" key="1">
    <citation type="journal article" date="2013" name="MBio">
        <title>Genome sequencing of the plant pathogen Taphrina deformans, the causal agent of peach leaf curl.</title>
        <authorList>
            <person name="Cisse O.H."/>
            <person name="Almeida J.M.G.C.F."/>
            <person name="Fonseca A."/>
            <person name="Kumar A.A."/>
            <person name="Salojaervi J."/>
            <person name="Overmyer K."/>
            <person name="Hauser P.M."/>
            <person name="Pagni M."/>
        </authorList>
    </citation>
    <scope>NUCLEOTIDE SEQUENCE [LARGE SCALE GENOMIC DNA]</scope>
    <source>
        <strain evidence="12">PYCC 5710 / ATCC 11124 / CBS 356.35 / IMI 108563 / JCM 9778 / NBRC 8474</strain>
    </source>
</reference>
<comment type="catalytic activity">
    <reaction evidence="9">
        <text>(R)-S-lactoylglutathione = methylglyoxal + glutathione</text>
        <dbReference type="Rhea" id="RHEA:19069"/>
        <dbReference type="ChEBI" id="CHEBI:17158"/>
        <dbReference type="ChEBI" id="CHEBI:57474"/>
        <dbReference type="ChEBI" id="CHEBI:57925"/>
        <dbReference type="EC" id="4.4.1.5"/>
    </reaction>
</comment>
<proteinExistence type="inferred from homology"/>
<evidence type="ECO:0000256" key="1">
    <source>
        <dbReference type="ARBA" id="ARBA00005008"/>
    </source>
</evidence>
<evidence type="ECO:0000256" key="4">
    <source>
        <dbReference type="ARBA" id="ARBA00022723"/>
    </source>
</evidence>
<evidence type="ECO:0000259" key="10">
    <source>
        <dbReference type="PROSITE" id="PS51819"/>
    </source>
</evidence>
<comment type="pathway">
    <text evidence="1 9">Secondary metabolite metabolism; methylglyoxal degradation; (R)-lactate from methylglyoxal: step 1/2.</text>
</comment>
<dbReference type="InterPro" id="IPR004360">
    <property type="entry name" value="Glyas_Fos-R_dOase_dom"/>
</dbReference>
<dbReference type="InterPro" id="IPR037523">
    <property type="entry name" value="VOC_core"/>
</dbReference>
<keyword evidence="12" id="KW-1185">Reference proteome</keyword>
<dbReference type="GO" id="GO:0046872">
    <property type="term" value="F:metal ion binding"/>
    <property type="evidence" value="ECO:0007669"/>
    <property type="project" value="UniProtKB-UniRule"/>
</dbReference>
<dbReference type="SUPFAM" id="SSF54593">
    <property type="entry name" value="Glyoxalase/Bleomycin resistance protein/Dihydroxybiphenyl dioxygenase"/>
    <property type="match status" value="2"/>
</dbReference>
<evidence type="ECO:0000313" key="11">
    <source>
        <dbReference type="EMBL" id="CCG81769.1"/>
    </source>
</evidence>
<dbReference type="Gene3D" id="3.10.180.10">
    <property type="entry name" value="2,3-Dihydroxybiphenyl 1,2-Dioxygenase, domain 1"/>
    <property type="match status" value="2"/>
</dbReference>
<dbReference type="OrthoDB" id="16820at2759"/>
<organism evidence="11 12">
    <name type="scientific">Taphrina deformans (strain PYCC 5710 / ATCC 11124 / CBS 356.35 / IMI 108563 / JCM 9778 / NBRC 8474)</name>
    <name type="common">Peach leaf curl fungus</name>
    <name type="synonym">Lalaria deformans</name>
    <dbReference type="NCBI Taxonomy" id="1097556"/>
    <lineage>
        <taxon>Eukaryota</taxon>
        <taxon>Fungi</taxon>
        <taxon>Dikarya</taxon>
        <taxon>Ascomycota</taxon>
        <taxon>Taphrinomycotina</taxon>
        <taxon>Taphrinomycetes</taxon>
        <taxon>Taphrinales</taxon>
        <taxon>Taphrinaceae</taxon>
        <taxon>Taphrina</taxon>
    </lineage>
</organism>